<evidence type="ECO:0000313" key="2">
    <source>
        <dbReference type="EMBL" id="ATX65899.1"/>
    </source>
</evidence>
<keyword evidence="2" id="KW-0378">Hydrolase</keyword>
<dbReference type="Gene3D" id="1.10.10.10">
    <property type="entry name" value="Winged helix-like DNA-binding domain superfamily/Winged helix DNA-binding domain"/>
    <property type="match status" value="1"/>
</dbReference>
<dbReference type="KEGG" id="rbg:BG454_08710"/>
<dbReference type="EMBL" id="CP024899">
    <property type="protein sequence ID" value="ATX65899.1"/>
    <property type="molecule type" value="Genomic_DNA"/>
</dbReference>
<evidence type="ECO:0000259" key="1">
    <source>
        <dbReference type="SMART" id="SM00849"/>
    </source>
</evidence>
<dbReference type="RefSeq" id="WP_084634831.1">
    <property type="nucleotide sequence ID" value="NZ_CP024899.1"/>
</dbReference>
<dbReference type="PANTHER" id="PTHR42951:SF22">
    <property type="entry name" value="METALLO BETA-LACTAMASE SUPERFAMILY LIPOPROTEIN"/>
    <property type="match status" value="1"/>
</dbReference>
<organism evidence="2 3">
    <name type="scientific">Roseinatronobacter bogoriensis subsp. barguzinensis</name>
    <dbReference type="NCBI Taxonomy" id="441209"/>
    <lineage>
        <taxon>Bacteria</taxon>
        <taxon>Pseudomonadati</taxon>
        <taxon>Pseudomonadota</taxon>
        <taxon>Alphaproteobacteria</taxon>
        <taxon>Rhodobacterales</taxon>
        <taxon>Paracoccaceae</taxon>
        <taxon>Roseinatronobacter</taxon>
    </lineage>
</organism>
<dbReference type="GO" id="GO:0016787">
    <property type="term" value="F:hydrolase activity"/>
    <property type="evidence" value="ECO:0007669"/>
    <property type="project" value="UniProtKB-KW"/>
</dbReference>
<gene>
    <name evidence="2" type="ORF">BG454_08710</name>
</gene>
<dbReference type="SMART" id="SM00849">
    <property type="entry name" value="Lactamase_B"/>
    <property type="match status" value="1"/>
</dbReference>
<dbReference type="InterPro" id="IPR036388">
    <property type="entry name" value="WH-like_DNA-bd_sf"/>
</dbReference>
<reference evidence="2 3" key="1">
    <citation type="submission" date="2017-11" db="EMBL/GenBank/DDBJ databases">
        <title>Revised Sequence and Annotation of the Rhodobaca barguzinensis strain alga05 Genome.</title>
        <authorList>
            <person name="Kopejtka K."/>
            <person name="Tomasch J.M."/>
            <person name="Bunk B."/>
            <person name="Koblizek M."/>
        </authorList>
    </citation>
    <scope>NUCLEOTIDE SEQUENCE [LARGE SCALE GENOMIC DNA]</scope>
    <source>
        <strain evidence="3">alga05</strain>
    </source>
</reference>
<dbReference type="Proteomes" id="UP000228948">
    <property type="component" value="Chromosome"/>
</dbReference>
<name>A0A2K8K8Y0_9RHOB</name>
<dbReference type="PANTHER" id="PTHR42951">
    <property type="entry name" value="METALLO-BETA-LACTAMASE DOMAIN-CONTAINING"/>
    <property type="match status" value="1"/>
</dbReference>
<dbReference type="Pfam" id="PF21221">
    <property type="entry name" value="B_lactamase-like_C"/>
    <property type="match status" value="1"/>
</dbReference>
<dbReference type="OrthoDB" id="2971563at2"/>
<dbReference type="InterPro" id="IPR050855">
    <property type="entry name" value="NDM-1-like"/>
</dbReference>
<dbReference type="Gene3D" id="3.60.15.10">
    <property type="entry name" value="Ribonuclease Z/Hydroxyacylglutathione hydrolase-like"/>
    <property type="match status" value="1"/>
</dbReference>
<protein>
    <submittedName>
        <fullName evidence="2">MBL fold hydrolase</fullName>
    </submittedName>
</protein>
<dbReference type="InterPro" id="IPR036866">
    <property type="entry name" value="RibonucZ/Hydroxyglut_hydro"/>
</dbReference>
<evidence type="ECO:0000313" key="3">
    <source>
        <dbReference type="Proteomes" id="UP000228948"/>
    </source>
</evidence>
<sequence>MMDGGEMGGLRYPFEVVPEEGTVTEIAPGVLWARLPLPMALDHVNVYILDDGDGWTVFDTGLDTRRTRGIWAKLLSGPLRGKRVRRVIASHHHPDHIGLAGWFQADGAELWASRTAWLFARMLVLDEQDRPAPETAEFWRKSGMDPEILERRLQERPFNFCDRVAPLPLGFRQLREGHVFRAAGRDWDIRLGQGHAPDQITLWSRDCNLVLGADQLLPSISPNLGVYATEPEADPVADWLQSCEAFQKVAREDHLVLPGHKLPFTGLPLRLSQKIENHHGALRRLHAHLAMPRKASDCFAPLFKRQISEDVYGLALVEAVAHLNHLVATGRVRRYAGEDGVWLWQALGETGQVAVQGG</sequence>
<dbReference type="AlphaFoldDB" id="A0A2K8K8Y0"/>
<dbReference type="STRING" id="441209.GCA_001870665_01518"/>
<feature type="domain" description="Metallo-beta-lactamase" evidence="1">
    <location>
        <begin position="43"/>
        <end position="260"/>
    </location>
</feature>
<dbReference type="Pfam" id="PF00753">
    <property type="entry name" value="Lactamase_B"/>
    <property type="match status" value="1"/>
</dbReference>
<keyword evidence="3" id="KW-1185">Reference proteome</keyword>
<dbReference type="SUPFAM" id="SSF56281">
    <property type="entry name" value="Metallo-hydrolase/oxidoreductase"/>
    <property type="match status" value="1"/>
</dbReference>
<accession>A0A2K8K8Y0</accession>
<proteinExistence type="predicted"/>
<dbReference type="InterPro" id="IPR001279">
    <property type="entry name" value="Metallo-B-lactamas"/>
</dbReference>
<dbReference type="InterPro" id="IPR048933">
    <property type="entry name" value="B_lactamase-like_C"/>
</dbReference>